<accession>A0ABT1I8Y0</accession>
<gene>
    <name evidence="2" type="ORF">LV75_001333</name>
</gene>
<dbReference type="InterPro" id="IPR000073">
    <property type="entry name" value="AB_hydrolase_1"/>
</dbReference>
<evidence type="ECO:0000313" key="3">
    <source>
        <dbReference type="Proteomes" id="UP001205185"/>
    </source>
</evidence>
<dbReference type="RefSeq" id="WP_253885789.1">
    <property type="nucleotide sequence ID" value="NZ_BAAAVB010000001.1"/>
</dbReference>
<feature type="domain" description="AB hydrolase-1" evidence="1">
    <location>
        <begin position="58"/>
        <end position="272"/>
    </location>
</feature>
<dbReference type="PANTHER" id="PTHR43798">
    <property type="entry name" value="MONOACYLGLYCEROL LIPASE"/>
    <property type="match status" value="1"/>
</dbReference>
<protein>
    <submittedName>
        <fullName evidence="2">Pimeloyl-ACP methyl ester carboxylesterase</fullName>
    </submittedName>
</protein>
<evidence type="ECO:0000313" key="2">
    <source>
        <dbReference type="EMBL" id="MCP2268846.1"/>
    </source>
</evidence>
<dbReference type="SUPFAM" id="SSF53474">
    <property type="entry name" value="alpha/beta-Hydrolases"/>
    <property type="match status" value="1"/>
</dbReference>
<dbReference type="Proteomes" id="UP001205185">
    <property type="component" value="Unassembled WGS sequence"/>
</dbReference>
<keyword evidence="3" id="KW-1185">Reference proteome</keyword>
<dbReference type="PRINTS" id="PR00111">
    <property type="entry name" value="ABHYDROLASE"/>
</dbReference>
<dbReference type="Pfam" id="PF12697">
    <property type="entry name" value="Abhydrolase_6"/>
    <property type="match status" value="1"/>
</dbReference>
<comment type="caution">
    <text evidence="2">The sequence shown here is derived from an EMBL/GenBank/DDBJ whole genome shotgun (WGS) entry which is preliminary data.</text>
</comment>
<evidence type="ECO:0000259" key="1">
    <source>
        <dbReference type="Pfam" id="PF12697"/>
    </source>
</evidence>
<dbReference type="InterPro" id="IPR029058">
    <property type="entry name" value="AB_hydrolase_fold"/>
</dbReference>
<name>A0ABT1I8Y0_9PSEU</name>
<dbReference type="PANTHER" id="PTHR43798:SF27">
    <property type="entry name" value="HYDROLASE ALPHA_BETA HYDROLASE FOLD FAMILY"/>
    <property type="match status" value="1"/>
</dbReference>
<organism evidence="2 3">
    <name type="scientific">Actinokineospora diospyrosa</name>
    <dbReference type="NCBI Taxonomy" id="103728"/>
    <lineage>
        <taxon>Bacteria</taxon>
        <taxon>Bacillati</taxon>
        <taxon>Actinomycetota</taxon>
        <taxon>Actinomycetes</taxon>
        <taxon>Pseudonocardiales</taxon>
        <taxon>Pseudonocardiaceae</taxon>
        <taxon>Actinokineospora</taxon>
    </lineage>
</organism>
<proteinExistence type="predicted"/>
<reference evidence="2 3" key="1">
    <citation type="submission" date="2022-06" db="EMBL/GenBank/DDBJ databases">
        <title>Genomic Encyclopedia of Archaeal and Bacterial Type Strains, Phase II (KMG-II): from individual species to whole genera.</title>
        <authorList>
            <person name="Goeker M."/>
        </authorList>
    </citation>
    <scope>NUCLEOTIDE SEQUENCE [LARGE SCALE GENOMIC DNA]</scope>
    <source>
        <strain evidence="2 3">DSM 44255</strain>
    </source>
</reference>
<dbReference type="InterPro" id="IPR050266">
    <property type="entry name" value="AB_hydrolase_sf"/>
</dbReference>
<sequence>MDNAQKAVYVSEGGRQAILERYRRVLDGWPVAAAEVRVPTREGETFVVVSGEVGAPPVVLLHGAGTNAAMWAGDVAAWAEHFRVYAVDVIGEPGLSAASRPELGSGAYAGWLDDVFDHFGLKQAAVVGASLGGWLALDYATRRVGRVERLVLLCPGGVGRQKTGVLFKALLYKPFGKWGMRRSIKAVAGVDAAETPEVSDYLVLTFTHFRPRREQLPIFSDEALQRLTMPVLAIVGEQDAMLDSRGTAKRLEHAVPQAQVNLLPGVAHSIIGQTQQILDFLRA</sequence>
<dbReference type="EMBL" id="JAMTCO010000003">
    <property type="protein sequence ID" value="MCP2268846.1"/>
    <property type="molecule type" value="Genomic_DNA"/>
</dbReference>
<dbReference type="Gene3D" id="3.40.50.1820">
    <property type="entry name" value="alpha/beta hydrolase"/>
    <property type="match status" value="1"/>
</dbReference>